<dbReference type="EMBL" id="MU620971">
    <property type="protein sequence ID" value="KAI8575754.1"/>
    <property type="molecule type" value="Genomic_DNA"/>
</dbReference>
<feature type="transmembrane region" description="Helical" evidence="1">
    <location>
        <begin position="26"/>
        <end position="46"/>
    </location>
</feature>
<organism evidence="2 3">
    <name type="scientific">Umbelopsis ramanniana AG</name>
    <dbReference type="NCBI Taxonomy" id="1314678"/>
    <lineage>
        <taxon>Eukaryota</taxon>
        <taxon>Fungi</taxon>
        <taxon>Fungi incertae sedis</taxon>
        <taxon>Mucoromycota</taxon>
        <taxon>Mucoromycotina</taxon>
        <taxon>Umbelopsidomycetes</taxon>
        <taxon>Umbelopsidales</taxon>
        <taxon>Umbelopsidaceae</taxon>
        <taxon>Umbelopsis</taxon>
    </lineage>
</organism>
<comment type="caution">
    <text evidence="2">The sequence shown here is derived from an EMBL/GenBank/DDBJ whole genome shotgun (WGS) entry which is preliminary data.</text>
</comment>
<dbReference type="GeneID" id="75917487"/>
<reference evidence="2" key="1">
    <citation type="submission" date="2021-06" db="EMBL/GenBank/DDBJ databases">
        <authorList>
            <consortium name="DOE Joint Genome Institute"/>
            <person name="Mondo S.J."/>
            <person name="Amses K.R."/>
            <person name="Simmons D.R."/>
            <person name="Longcore J.E."/>
            <person name="Seto K."/>
            <person name="Alves G.H."/>
            <person name="Bonds A.E."/>
            <person name="Quandt C.A."/>
            <person name="Davis W.J."/>
            <person name="Chang Y."/>
            <person name="Letcher P.M."/>
            <person name="Powell M.J."/>
            <person name="Kuo A."/>
            <person name="Labutti K."/>
            <person name="Pangilinan J."/>
            <person name="Andreopoulos W."/>
            <person name="Tritt A."/>
            <person name="Riley R."/>
            <person name="Hundley H."/>
            <person name="Johnson J."/>
            <person name="Lipzen A."/>
            <person name="Barry K."/>
            <person name="Berbee M.L."/>
            <person name="Buchler N.E."/>
            <person name="Grigoriev I.V."/>
            <person name="Spatafora J.W."/>
            <person name="Stajich J.E."/>
            <person name="James T.Y."/>
        </authorList>
    </citation>
    <scope>NUCLEOTIDE SEQUENCE</scope>
    <source>
        <strain evidence="2">AG</strain>
    </source>
</reference>
<dbReference type="Proteomes" id="UP001206595">
    <property type="component" value="Unassembled WGS sequence"/>
</dbReference>
<protein>
    <submittedName>
        <fullName evidence="2">Uncharacterized protein</fullName>
    </submittedName>
</protein>
<evidence type="ECO:0000313" key="2">
    <source>
        <dbReference type="EMBL" id="KAI8575754.1"/>
    </source>
</evidence>
<dbReference type="AlphaFoldDB" id="A0AAD5E2U6"/>
<evidence type="ECO:0000256" key="1">
    <source>
        <dbReference type="SAM" id="Phobius"/>
    </source>
</evidence>
<proteinExistence type="predicted"/>
<sequence length="85" mass="9834">MLWYNLGCFSFTNLSFKNERKHVMTVRLLMMLMLLVSSTWVAWSGIDRDVLPSRPCSTAVDHQPRSSTSCRYQDIYANQKSKSPT</sequence>
<keyword evidence="1" id="KW-1133">Transmembrane helix</keyword>
<gene>
    <name evidence="2" type="ORF">K450DRAFT_260331</name>
</gene>
<keyword evidence="1" id="KW-0812">Transmembrane</keyword>
<accession>A0AAD5E2U6</accession>
<name>A0AAD5E2U6_UMBRA</name>
<dbReference type="RefSeq" id="XP_051440758.1">
    <property type="nucleotide sequence ID" value="XM_051592144.1"/>
</dbReference>
<reference evidence="2" key="2">
    <citation type="journal article" date="2022" name="Proc. Natl. Acad. Sci. U.S.A.">
        <title>Diploid-dominant life cycles characterize the early evolution of Fungi.</title>
        <authorList>
            <person name="Amses K.R."/>
            <person name="Simmons D.R."/>
            <person name="Longcore J.E."/>
            <person name="Mondo S.J."/>
            <person name="Seto K."/>
            <person name="Jeronimo G.H."/>
            <person name="Bonds A.E."/>
            <person name="Quandt C.A."/>
            <person name="Davis W.J."/>
            <person name="Chang Y."/>
            <person name="Federici B.A."/>
            <person name="Kuo A."/>
            <person name="LaButti K."/>
            <person name="Pangilinan J."/>
            <person name="Andreopoulos W."/>
            <person name="Tritt A."/>
            <person name="Riley R."/>
            <person name="Hundley H."/>
            <person name="Johnson J."/>
            <person name="Lipzen A."/>
            <person name="Barry K."/>
            <person name="Lang B.F."/>
            <person name="Cuomo C.A."/>
            <person name="Buchler N.E."/>
            <person name="Grigoriev I.V."/>
            <person name="Spatafora J.W."/>
            <person name="Stajich J.E."/>
            <person name="James T.Y."/>
        </authorList>
    </citation>
    <scope>NUCLEOTIDE SEQUENCE</scope>
    <source>
        <strain evidence="2">AG</strain>
    </source>
</reference>
<evidence type="ECO:0000313" key="3">
    <source>
        <dbReference type="Proteomes" id="UP001206595"/>
    </source>
</evidence>
<keyword evidence="3" id="KW-1185">Reference proteome</keyword>
<keyword evidence="1" id="KW-0472">Membrane</keyword>